<dbReference type="InterPro" id="IPR002139">
    <property type="entry name" value="Ribo/fructo_kinase"/>
</dbReference>
<evidence type="ECO:0000256" key="12">
    <source>
        <dbReference type="HAMAP-Rule" id="MF_01987"/>
    </source>
</evidence>
<dbReference type="GO" id="GO:0005829">
    <property type="term" value="C:cytosol"/>
    <property type="evidence" value="ECO:0007669"/>
    <property type="project" value="TreeGrafter"/>
</dbReference>
<keyword evidence="6 12" id="KW-0547">Nucleotide-binding</keyword>
<dbReference type="InterPro" id="IPR011611">
    <property type="entry name" value="PfkB_dom"/>
</dbReference>
<dbReference type="InterPro" id="IPR011877">
    <property type="entry name" value="Ribokinase"/>
</dbReference>
<dbReference type="PANTHER" id="PTHR10584">
    <property type="entry name" value="SUGAR KINASE"/>
    <property type="match status" value="1"/>
</dbReference>
<feature type="binding site" evidence="12">
    <location>
        <position position="137"/>
    </location>
    <ligand>
        <name>substrate</name>
    </ligand>
</feature>
<dbReference type="Pfam" id="PF00294">
    <property type="entry name" value="PfkB"/>
    <property type="match status" value="1"/>
</dbReference>
<reference evidence="14 15" key="1">
    <citation type="submission" date="2020-07" db="EMBL/GenBank/DDBJ databases">
        <title>Genomic Encyclopedia of Type Strains, Phase IV (KMG-IV): sequencing the most valuable type-strain genomes for metagenomic binning, comparative biology and taxonomic classification.</title>
        <authorList>
            <person name="Goeker M."/>
        </authorList>
    </citation>
    <scope>NUCLEOTIDE SEQUENCE [LARGE SCALE GENOMIC DNA]</scope>
    <source>
        <strain evidence="14 15">DSM 45533</strain>
    </source>
</reference>
<dbReference type="GO" id="GO:0004747">
    <property type="term" value="F:ribokinase activity"/>
    <property type="evidence" value="ECO:0007669"/>
    <property type="project" value="UniProtKB-UniRule"/>
</dbReference>
<comment type="subcellular location">
    <subcellularLocation>
        <location evidence="12">Cytoplasm</location>
    </subcellularLocation>
</comment>
<evidence type="ECO:0000259" key="13">
    <source>
        <dbReference type="Pfam" id="PF00294"/>
    </source>
</evidence>
<sequence>MRLAVVGSYGAGLTMRVPRMPEAGETLPGGLFAAGPGGKGSNQAIGAARLGAEVSFLTAVGPDAFGQEARRLWEAESVDATVVEARAATMVGVILVEEGGENRIVIAPGALDELRPEHVAAFAPRIAAADLVLVCNEIPQDVVSATLRTARAHGVRTLLNPAPARELPAGDRALVDVLTPNLGEARVLTGLTGSEPGELLDALRAAFPATTIVLTCGPAGAYVDDGAERFHVGPVPPGRVVDTTGAGDAFTAALAVSIDRPLREAVRFAAAGGAHAVSQHEAIPGLGRIADLEALLKGADS</sequence>
<dbReference type="GO" id="GO:0046872">
    <property type="term" value="F:metal ion binding"/>
    <property type="evidence" value="ECO:0007669"/>
    <property type="project" value="UniProtKB-KW"/>
</dbReference>
<comment type="similarity">
    <text evidence="1">Belongs to the carbohydrate kinase pfkB family.</text>
</comment>
<evidence type="ECO:0000256" key="6">
    <source>
        <dbReference type="ARBA" id="ARBA00022741"/>
    </source>
</evidence>
<evidence type="ECO:0000256" key="2">
    <source>
        <dbReference type="ARBA" id="ARBA00012035"/>
    </source>
</evidence>
<comment type="similarity">
    <text evidence="12">Belongs to the carbohydrate kinase PfkB family. Ribokinase subfamily.</text>
</comment>
<evidence type="ECO:0000256" key="1">
    <source>
        <dbReference type="ARBA" id="ARBA00005380"/>
    </source>
</evidence>
<feature type="binding site" evidence="12">
    <location>
        <position position="244"/>
    </location>
    <ligand>
        <name>K(+)</name>
        <dbReference type="ChEBI" id="CHEBI:29103"/>
    </ligand>
</feature>
<keyword evidence="15" id="KW-1185">Reference proteome</keyword>
<feature type="binding site" evidence="12">
    <location>
        <position position="276"/>
    </location>
    <ligand>
        <name>K(+)</name>
        <dbReference type="ChEBI" id="CHEBI:29103"/>
    </ligand>
</feature>
<dbReference type="HAMAP" id="MF_01987">
    <property type="entry name" value="Ribokinase"/>
    <property type="match status" value="1"/>
</dbReference>
<evidence type="ECO:0000256" key="11">
    <source>
        <dbReference type="ARBA" id="ARBA00023277"/>
    </source>
</evidence>
<keyword evidence="10 12" id="KW-0630">Potassium</keyword>
<comment type="caution">
    <text evidence="14">The sequence shown here is derived from an EMBL/GenBank/DDBJ whole genome shotgun (WGS) entry which is preliminary data.</text>
</comment>
<dbReference type="EMBL" id="JACDUR010000005">
    <property type="protein sequence ID" value="MBA2893732.1"/>
    <property type="molecule type" value="Genomic_DNA"/>
</dbReference>
<comment type="cofactor">
    <cofactor evidence="12">
        <name>Mg(2+)</name>
        <dbReference type="ChEBI" id="CHEBI:18420"/>
    </cofactor>
    <text evidence="12">Requires a divalent cation, most likely magnesium in vivo, as an electrophilic catalyst to aid phosphoryl group transfer. It is the chelate of the metal and the nucleotide that is the actual substrate.</text>
</comment>
<feature type="binding site" evidence="12">
    <location>
        <begin position="38"/>
        <end position="42"/>
    </location>
    <ligand>
        <name>substrate</name>
    </ligand>
</feature>
<dbReference type="InterPro" id="IPR002173">
    <property type="entry name" value="Carboh/pur_kinase_PfkB_CS"/>
</dbReference>
<dbReference type="PROSITE" id="PS00584">
    <property type="entry name" value="PFKB_KINASES_2"/>
    <property type="match status" value="1"/>
</dbReference>
<evidence type="ECO:0000256" key="5">
    <source>
        <dbReference type="ARBA" id="ARBA00022723"/>
    </source>
</evidence>
<feature type="binding site" evidence="12">
    <location>
        <position position="248"/>
    </location>
    <ligand>
        <name>substrate</name>
    </ligand>
</feature>
<dbReference type="GO" id="GO:0005524">
    <property type="term" value="F:ATP binding"/>
    <property type="evidence" value="ECO:0007669"/>
    <property type="project" value="UniProtKB-UniRule"/>
</dbReference>
<organism evidence="14 15">
    <name type="scientific">Nonomuraea soli</name>
    <dbReference type="NCBI Taxonomy" id="1032476"/>
    <lineage>
        <taxon>Bacteria</taxon>
        <taxon>Bacillati</taxon>
        <taxon>Actinomycetota</taxon>
        <taxon>Actinomycetes</taxon>
        <taxon>Streptosporangiales</taxon>
        <taxon>Streptosporangiaceae</taxon>
        <taxon>Nonomuraea</taxon>
    </lineage>
</organism>
<name>A0A7W0CMJ1_9ACTN</name>
<keyword evidence="12" id="KW-0963">Cytoplasm</keyword>
<keyword evidence="4 12" id="KW-0808">Transferase</keyword>
<keyword evidence="9 12" id="KW-0460">Magnesium</keyword>
<keyword evidence="7 12" id="KW-0418">Kinase</keyword>
<dbReference type="PANTHER" id="PTHR10584:SF166">
    <property type="entry name" value="RIBOKINASE"/>
    <property type="match status" value="1"/>
</dbReference>
<evidence type="ECO:0000256" key="4">
    <source>
        <dbReference type="ARBA" id="ARBA00022679"/>
    </source>
</evidence>
<evidence type="ECO:0000313" key="14">
    <source>
        <dbReference type="EMBL" id="MBA2893732.1"/>
    </source>
</evidence>
<feature type="binding site" evidence="12">
    <location>
        <begin position="247"/>
        <end position="248"/>
    </location>
    <ligand>
        <name>ATP</name>
        <dbReference type="ChEBI" id="CHEBI:30616"/>
    </ligand>
</feature>
<keyword evidence="11 12" id="KW-0119">Carbohydrate metabolism</keyword>
<evidence type="ECO:0000313" key="15">
    <source>
        <dbReference type="Proteomes" id="UP000530928"/>
    </source>
</evidence>
<dbReference type="AlphaFoldDB" id="A0A7W0CMJ1"/>
<comment type="activity regulation">
    <text evidence="12">Activated by a monovalent cation that binds near, but not in, the active site. The most likely occupant of the site in vivo is potassium. Ion binding induces a conformational change that may alter substrate affinity.</text>
</comment>
<dbReference type="InterPro" id="IPR029056">
    <property type="entry name" value="Ribokinase-like"/>
</dbReference>
<evidence type="ECO:0000256" key="3">
    <source>
        <dbReference type="ARBA" id="ARBA00016943"/>
    </source>
</evidence>
<evidence type="ECO:0000256" key="9">
    <source>
        <dbReference type="ARBA" id="ARBA00022842"/>
    </source>
</evidence>
<feature type="binding site" evidence="12">
    <location>
        <position position="279"/>
    </location>
    <ligand>
        <name>K(+)</name>
        <dbReference type="ChEBI" id="CHEBI:29103"/>
    </ligand>
</feature>
<comment type="pathway">
    <text evidence="12">Carbohydrate metabolism; D-ribose degradation; D-ribose 5-phosphate from beta-D-ribopyranose: step 2/2.</text>
</comment>
<dbReference type="SUPFAM" id="SSF53613">
    <property type="entry name" value="Ribokinase-like"/>
    <property type="match status" value="1"/>
</dbReference>
<feature type="binding site" evidence="12">
    <location>
        <begin position="215"/>
        <end position="220"/>
    </location>
    <ligand>
        <name>ATP</name>
        <dbReference type="ChEBI" id="CHEBI:30616"/>
    </ligand>
</feature>
<dbReference type="PRINTS" id="PR00990">
    <property type="entry name" value="RIBOKINASE"/>
</dbReference>
<gene>
    <name evidence="12" type="primary">rbsK</name>
    <name evidence="14" type="ORF">HNR30_005093</name>
</gene>
<feature type="binding site" evidence="12">
    <location>
        <position position="242"/>
    </location>
    <ligand>
        <name>K(+)</name>
        <dbReference type="ChEBI" id="CHEBI:29103"/>
    </ligand>
</feature>
<feature type="binding site" evidence="12">
    <location>
        <position position="181"/>
    </location>
    <ligand>
        <name>ATP</name>
        <dbReference type="ChEBI" id="CHEBI:30616"/>
    </ligand>
</feature>
<accession>A0A7W0CMJ1</accession>
<feature type="domain" description="Carbohydrate kinase PfkB" evidence="13">
    <location>
        <begin position="12"/>
        <end position="284"/>
    </location>
</feature>
<keyword evidence="5 12" id="KW-0479">Metal-binding</keyword>
<proteinExistence type="inferred from homology"/>
<dbReference type="UniPathway" id="UPA00916">
    <property type="reaction ID" value="UER00889"/>
</dbReference>
<evidence type="ECO:0000256" key="8">
    <source>
        <dbReference type="ARBA" id="ARBA00022840"/>
    </source>
</evidence>
<dbReference type="CDD" id="cd01174">
    <property type="entry name" value="ribokinase"/>
    <property type="match status" value="1"/>
</dbReference>
<feature type="active site" description="Proton acceptor" evidence="12">
    <location>
        <position position="248"/>
    </location>
</feature>
<comment type="subunit">
    <text evidence="12">Homodimer.</text>
</comment>
<comment type="caution">
    <text evidence="12">Lacks conserved residue(s) required for the propagation of feature annotation.</text>
</comment>
<dbReference type="EC" id="2.7.1.15" evidence="2 12"/>
<protein>
    <recommendedName>
        <fullName evidence="3 12">Ribokinase</fullName>
        <shortName evidence="12">RK</shortName>
        <ecNumber evidence="2 12">2.7.1.15</ecNumber>
    </recommendedName>
</protein>
<evidence type="ECO:0000256" key="7">
    <source>
        <dbReference type="ARBA" id="ARBA00022777"/>
    </source>
</evidence>
<dbReference type="GO" id="GO:0019303">
    <property type="term" value="P:D-ribose catabolic process"/>
    <property type="evidence" value="ECO:0007669"/>
    <property type="project" value="UniProtKB-UniRule"/>
</dbReference>
<comment type="function">
    <text evidence="12">Catalyzes the phosphorylation of ribose at O-5 in a reaction requiring ATP and magnesium. The resulting D-ribose-5-phosphate can then be used either for sythesis of nucleotides, histidine, and tryptophan, or as a component of the pentose phosphate pathway.</text>
</comment>
<dbReference type="Gene3D" id="3.40.1190.20">
    <property type="match status" value="1"/>
</dbReference>
<comment type="catalytic activity">
    <reaction evidence="12">
        <text>D-ribose + ATP = D-ribose 5-phosphate + ADP + H(+)</text>
        <dbReference type="Rhea" id="RHEA:13697"/>
        <dbReference type="ChEBI" id="CHEBI:15378"/>
        <dbReference type="ChEBI" id="CHEBI:30616"/>
        <dbReference type="ChEBI" id="CHEBI:47013"/>
        <dbReference type="ChEBI" id="CHEBI:78346"/>
        <dbReference type="ChEBI" id="CHEBI:456216"/>
        <dbReference type="EC" id="2.7.1.15"/>
    </reaction>
</comment>
<dbReference type="Proteomes" id="UP000530928">
    <property type="component" value="Unassembled WGS sequence"/>
</dbReference>
<evidence type="ECO:0000256" key="10">
    <source>
        <dbReference type="ARBA" id="ARBA00022958"/>
    </source>
</evidence>
<dbReference type="RefSeq" id="WP_181612509.1">
    <property type="nucleotide sequence ID" value="NZ_BAABAM010000005.1"/>
</dbReference>
<keyword evidence="8 12" id="KW-0067">ATP-binding</keyword>